<proteinExistence type="predicted"/>
<sequence>MAPLKRTRVVMYWNVYRKGVNNAICKVWYPLDFTAEEVHADVSENFDFDVLINKDEED</sequence>
<evidence type="ECO:0000313" key="1">
    <source>
        <dbReference type="EMBL" id="ATW58309.1"/>
    </source>
</evidence>
<protein>
    <submittedName>
        <fullName evidence="1">Uncharacterized protein</fullName>
    </submittedName>
</protein>
<accession>A0A2H4P815</accession>
<evidence type="ECO:0000313" key="2">
    <source>
        <dbReference type="Proteomes" id="UP000241096"/>
    </source>
</evidence>
<dbReference type="EMBL" id="MG018930">
    <property type="protein sequence ID" value="ATW58309.1"/>
    <property type="molecule type" value="Genomic_DNA"/>
</dbReference>
<name>A0A2H4P815_9CAUD</name>
<keyword evidence="2" id="KW-1185">Reference proteome</keyword>
<dbReference type="Proteomes" id="UP000241096">
    <property type="component" value="Segment"/>
</dbReference>
<reference evidence="1 2" key="1">
    <citation type="submission" date="2017-09" db="EMBL/GenBank/DDBJ databases">
        <authorList>
            <person name="Ehlers B."/>
            <person name="Leendertz F.H."/>
        </authorList>
    </citation>
    <scope>NUCLEOTIDE SEQUENCE [LARGE SCALE GENOMIC DNA]</scope>
</reference>
<organism evidence="1 2">
    <name type="scientific">Pseudomonas phage ventosus</name>
    <dbReference type="NCBI Taxonomy" id="2048980"/>
    <lineage>
        <taxon>Viruses</taxon>
        <taxon>Duplodnaviria</taxon>
        <taxon>Heunggongvirae</taxon>
        <taxon>Uroviricota</taxon>
        <taxon>Caudoviricetes</taxon>
        <taxon>Vandenendeviridae</taxon>
        <taxon>Gorskivirinae</taxon>
        <taxon>Ventosusvirus</taxon>
        <taxon>Ventosusvirus ventosus</taxon>
    </lineage>
</organism>
<gene>
    <name evidence="1" type="ORF">CNR37_00102</name>
</gene>